<dbReference type="RefSeq" id="WP_015159080.1">
    <property type="nucleotide sequence ID" value="NC_019697.1"/>
</dbReference>
<dbReference type="HOGENOM" id="CLU_2407894_0_0_3"/>
<dbReference type="KEGG" id="cmp:Cha6605_1788"/>
<gene>
    <name evidence="1" type="ORF">Cha6605_1788</name>
</gene>
<sequence>MLKKNGEAAKQSNKYIEIGNWLFYKIYEDKYRSIDCYGHIERITPEFKSKIPECDLLKRGEENQDFWAFCIFDSIEATGSFEFVSDYIKNRN</sequence>
<accession>K9UFC6</accession>
<keyword evidence="2" id="KW-1185">Reference proteome</keyword>
<dbReference type="AlphaFoldDB" id="K9UFC6"/>
<protein>
    <submittedName>
        <fullName evidence="1">Uncharacterized protein</fullName>
    </submittedName>
</protein>
<evidence type="ECO:0000313" key="1">
    <source>
        <dbReference type="EMBL" id="AFY92909.1"/>
    </source>
</evidence>
<dbReference type="EMBL" id="CP003600">
    <property type="protein sequence ID" value="AFY92909.1"/>
    <property type="molecule type" value="Genomic_DNA"/>
</dbReference>
<evidence type="ECO:0000313" key="2">
    <source>
        <dbReference type="Proteomes" id="UP000010366"/>
    </source>
</evidence>
<reference evidence="1 2" key="1">
    <citation type="submission" date="2012-05" db="EMBL/GenBank/DDBJ databases">
        <title>Finished chromosome of genome of Chamaesiphon sp. PCC 6605.</title>
        <authorList>
            <consortium name="US DOE Joint Genome Institute"/>
            <person name="Gugger M."/>
            <person name="Coursin T."/>
            <person name="Rippka R."/>
            <person name="Tandeau De Marsac N."/>
            <person name="Huntemann M."/>
            <person name="Wei C.-L."/>
            <person name="Han J."/>
            <person name="Detter J.C."/>
            <person name="Han C."/>
            <person name="Tapia R."/>
            <person name="Chen A."/>
            <person name="Kyrpides N."/>
            <person name="Mavromatis K."/>
            <person name="Markowitz V."/>
            <person name="Szeto E."/>
            <person name="Ivanova N."/>
            <person name="Pagani I."/>
            <person name="Pati A."/>
            <person name="Goodwin L."/>
            <person name="Nordberg H.P."/>
            <person name="Cantor M.N."/>
            <person name="Hua S.X."/>
            <person name="Woyke T."/>
            <person name="Kerfeld C.A."/>
        </authorList>
    </citation>
    <scope>NUCLEOTIDE SEQUENCE [LARGE SCALE GENOMIC DNA]</scope>
    <source>
        <strain evidence="2">ATCC 27169 / PCC 6605</strain>
    </source>
</reference>
<dbReference type="STRING" id="1173020.Cha6605_1788"/>
<organism evidence="1 2">
    <name type="scientific">Chamaesiphon minutus (strain ATCC 27169 / PCC 6605)</name>
    <dbReference type="NCBI Taxonomy" id="1173020"/>
    <lineage>
        <taxon>Bacteria</taxon>
        <taxon>Bacillati</taxon>
        <taxon>Cyanobacteriota</taxon>
        <taxon>Cyanophyceae</taxon>
        <taxon>Gomontiellales</taxon>
        <taxon>Chamaesiphonaceae</taxon>
        <taxon>Chamaesiphon</taxon>
    </lineage>
</organism>
<dbReference type="Proteomes" id="UP000010366">
    <property type="component" value="Chromosome"/>
</dbReference>
<proteinExistence type="predicted"/>
<name>K9UFC6_CHAP6</name>